<evidence type="ECO:0000256" key="1">
    <source>
        <dbReference type="SAM" id="Phobius"/>
    </source>
</evidence>
<sequence length="197" mass="21192">METDAACGQCGFSLEVADRAFGIAPALQRPIADVAGVLGALAVRRAGHVIAEVERRFPQVGIAVVLMAVPVEAPLLPFAFWLFNRGSLSSAVDKGGANRLVMLLVDTGSDRAMTMVGYGLEPFVQETCLQSCLQAAEQPLRRRRYGQAIESFARELDRQLVELCRLVPRQFGLVDEALWLNAGAAGDGALGMAENLY</sequence>
<organism evidence="3 4">
    <name type="scientific">Prosthecobacter fluviatilis</name>
    <dbReference type="NCBI Taxonomy" id="445931"/>
    <lineage>
        <taxon>Bacteria</taxon>
        <taxon>Pseudomonadati</taxon>
        <taxon>Verrucomicrobiota</taxon>
        <taxon>Verrucomicrobiia</taxon>
        <taxon>Verrucomicrobiales</taxon>
        <taxon>Verrucomicrobiaceae</taxon>
        <taxon>Prosthecobacter</taxon>
    </lineage>
</organism>
<dbReference type="EMBL" id="JBHSMQ010000007">
    <property type="protein sequence ID" value="MFC5456767.1"/>
    <property type="molecule type" value="Genomic_DNA"/>
</dbReference>
<keyword evidence="4" id="KW-1185">Reference proteome</keyword>
<comment type="caution">
    <text evidence="3">The sequence shown here is derived from an EMBL/GenBank/DDBJ whole genome shotgun (WGS) entry which is preliminary data.</text>
</comment>
<dbReference type="InterPro" id="IPR007621">
    <property type="entry name" value="TPM_dom"/>
</dbReference>
<dbReference type="Proteomes" id="UP001596052">
    <property type="component" value="Unassembled WGS sequence"/>
</dbReference>
<evidence type="ECO:0000259" key="2">
    <source>
        <dbReference type="Pfam" id="PF04536"/>
    </source>
</evidence>
<reference evidence="4" key="1">
    <citation type="journal article" date="2019" name="Int. J. Syst. Evol. Microbiol.">
        <title>The Global Catalogue of Microorganisms (GCM) 10K type strain sequencing project: providing services to taxonomists for standard genome sequencing and annotation.</title>
        <authorList>
            <consortium name="The Broad Institute Genomics Platform"/>
            <consortium name="The Broad Institute Genome Sequencing Center for Infectious Disease"/>
            <person name="Wu L."/>
            <person name="Ma J."/>
        </authorList>
    </citation>
    <scope>NUCLEOTIDE SEQUENCE [LARGE SCALE GENOMIC DNA]</scope>
    <source>
        <strain evidence="4">CGMCC 4.1469</strain>
    </source>
</reference>
<accession>A0ABW0KVN5</accession>
<name>A0ABW0KVN5_9BACT</name>
<proteinExistence type="predicted"/>
<feature type="domain" description="TPM" evidence="2">
    <location>
        <begin position="93"/>
        <end position="158"/>
    </location>
</feature>
<feature type="transmembrane region" description="Helical" evidence="1">
    <location>
        <begin position="60"/>
        <end position="83"/>
    </location>
</feature>
<protein>
    <recommendedName>
        <fullName evidence="2">TPM domain-containing protein</fullName>
    </recommendedName>
</protein>
<evidence type="ECO:0000313" key="3">
    <source>
        <dbReference type="EMBL" id="MFC5456767.1"/>
    </source>
</evidence>
<dbReference type="RefSeq" id="WP_377169349.1">
    <property type="nucleotide sequence ID" value="NZ_JBHSMQ010000007.1"/>
</dbReference>
<keyword evidence="1" id="KW-1133">Transmembrane helix</keyword>
<gene>
    <name evidence="3" type="ORF">ACFQDI_18010</name>
</gene>
<dbReference type="Pfam" id="PF04536">
    <property type="entry name" value="TPM_phosphatase"/>
    <property type="match status" value="1"/>
</dbReference>
<keyword evidence="1" id="KW-0812">Transmembrane</keyword>
<dbReference type="Gene3D" id="3.10.310.50">
    <property type="match status" value="1"/>
</dbReference>
<evidence type="ECO:0000313" key="4">
    <source>
        <dbReference type="Proteomes" id="UP001596052"/>
    </source>
</evidence>
<keyword evidence="1" id="KW-0472">Membrane</keyword>